<proteinExistence type="predicted"/>
<evidence type="ECO:0000313" key="1">
    <source>
        <dbReference type="EMBL" id="KAJ0214446.1"/>
    </source>
</evidence>
<gene>
    <name evidence="1" type="ORF">LSAT_V11C400180310</name>
</gene>
<name>A0A9R1XIL2_LACSA</name>
<dbReference type="AlphaFoldDB" id="A0A9R1XIL2"/>
<reference evidence="1 2" key="1">
    <citation type="journal article" date="2017" name="Nat. Commun.">
        <title>Genome assembly with in vitro proximity ligation data and whole-genome triplication in lettuce.</title>
        <authorList>
            <person name="Reyes-Chin-Wo S."/>
            <person name="Wang Z."/>
            <person name="Yang X."/>
            <person name="Kozik A."/>
            <person name="Arikit S."/>
            <person name="Song C."/>
            <person name="Xia L."/>
            <person name="Froenicke L."/>
            <person name="Lavelle D.O."/>
            <person name="Truco M.J."/>
            <person name="Xia R."/>
            <person name="Zhu S."/>
            <person name="Xu C."/>
            <person name="Xu H."/>
            <person name="Xu X."/>
            <person name="Cox K."/>
            <person name="Korf I."/>
            <person name="Meyers B.C."/>
            <person name="Michelmore R.W."/>
        </authorList>
    </citation>
    <scope>NUCLEOTIDE SEQUENCE [LARGE SCALE GENOMIC DNA]</scope>
    <source>
        <strain evidence="2">cv. Salinas</strain>
        <tissue evidence="1">Seedlings</tissue>
    </source>
</reference>
<dbReference type="EMBL" id="NBSK02000004">
    <property type="protein sequence ID" value="KAJ0214446.1"/>
    <property type="molecule type" value="Genomic_DNA"/>
</dbReference>
<sequence>MEGLNVTIKTAVEKGIFKGKLSKIRVFGTGAPTGETSQWANILGCEAGSLPFTYLGIPVGANMNLHVIEKFRNKLSSWKSKTLSFGGRLTLIKSVLGNLPTYYLSIFRALVGVIESLEKTRRRFLWGGNEEKSKINWFFWENVIAPKELGGLRVGSIRALNMGLIIKEADLLWAKGITGLHNLYNKPMEYLSKRRITGVWNNIVGTKKDLEVMGISFNGIFKHIVKTGDRTQFWWDKWVDDSSLKSKYLNLYNIEKEKSCLVVDRRGNDGKNWKWKTCPITVDLSNDLVHLTNEVATTHILMSFEHYIIPMVYMQTLIALDLVCLMNMQLIIQSHKP</sequence>
<keyword evidence="2" id="KW-1185">Reference proteome</keyword>
<evidence type="ECO:0000313" key="2">
    <source>
        <dbReference type="Proteomes" id="UP000235145"/>
    </source>
</evidence>
<dbReference type="PANTHER" id="PTHR33116">
    <property type="entry name" value="REVERSE TRANSCRIPTASE ZINC-BINDING DOMAIN-CONTAINING PROTEIN-RELATED-RELATED"/>
    <property type="match status" value="1"/>
</dbReference>
<comment type="caution">
    <text evidence="1">The sequence shown here is derived from an EMBL/GenBank/DDBJ whole genome shotgun (WGS) entry which is preliminary data.</text>
</comment>
<dbReference type="Proteomes" id="UP000235145">
    <property type="component" value="Unassembled WGS sequence"/>
</dbReference>
<organism evidence="1 2">
    <name type="scientific">Lactuca sativa</name>
    <name type="common">Garden lettuce</name>
    <dbReference type="NCBI Taxonomy" id="4236"/>
    <lineage>
        <taxon>Eukaryota</taxon>
        <taxon>Viridiplantae</taxon>
        <taxon>Streptophyta</taxon>
        <taxon>Embryophyta</taxon>
        <taxon>Tracheophyta</taxon>
        <taxon>Spermatophyta</taxon>
        <taxon>Magnoliopsida</taxon>
        <taxon>eudicotyledons</taxon>
        <taxon>Gunneridae</taxon>
        <taxon>Pentapetalae</taxon>
        <taxon>asterids</taxon>
        <taxon>campanulids</taxon>
        <taxon>Asterales</taxon>
        <taxon>Asteraceae</taxon>
        <taxon>Cichorioideae</taxon>
        <taxon>Cichorieae</taxon>
        <taxon>Lactucinae</taxon>
        <taxon>Lactuca</taxon>
    </lineage>
</organism>
<protein>
    <submittedName>
        <fullName evidence="1">Uncharacterized protein</fullName>
    </submittedName>
</protein>
<dbReference type="PANTHER" id="PTHR33116:SF79">
    <property type="entry name" value="REVERSE TRANSCRIPTASE DOMAIN, ZINC FINGER, CCHC-TYPE-RELATED"/>
    <property type="match status" value="1"/>
</dbReference>
<accession>A0A9R1XIL2</accession>